<evidence type="ECO:0000259" key="9">
    <source>
        <dbReference type="PROSITE" id="PS50850"/>
    </source>
</evidence>
<feature type="transmembrane region" description="Helical" evidence="8">
    <location>
        <begin position="190"/>
        <end position="213"/>
    </location>
</feature>
<feature type="transmembrane region" description="Helical" evidence="8">
    <location>
        <begin position="132"/>
        <end position="150"/>
    </location>
</feature>
<dbReference type="Proteomes" id="UP000696573">
    <property type="component" value="Unassembled WGS sequence"/>
</dbReference>
<evidence type="ECO:0000313" key="10">
    <source>
        <dbReference type="EMBL" id="CAH0022459.1"/>
    </source>
</evidence>
<dbReference type="InterPro" id="IPR036259">
    <property type="entry name" value="MFS_trans_sf"/>
</dbReference>
<evidence type="ECO:0000256" key="3">
    <source>
        <dbReference type="ARBA" id="ARBA00022448"/>
    </source>
</evidence>
<comment type="similarity">
    <text evidence="2 7">Belongs to the major facilitator superfamily. Sugar transporter (TC 2.A.1.1) family.</text>
</comment>
<keyword evidence="5 8" id="KW-1133">Transmembrane helix</keyword>
<evidence type="ECO:0000256" key="4">
    <source>
        <dbReference type="ARBA" id="ARBA00022692"/>
    </source>
</evidence>
<evidence type="ECO:0000256" key="5">
    <source>
        <dbReference type="ARBA" id="ARBA00022989"/>
    </source>
</evidence>
<gene>
    <name evidence="10" type="ORF">CRHIZ90672A_00004271</name>
</gene>
<dbReference type="PRINTS" id="PR00171">
    <property type="entry name" value="SUGRTRNSPORT"/>
</dbReference>
<feature type="transmembrane region" description="Helical" evidence="8">
    <location>
        <begin position="380"/>
        <end position="401"/>
    </location>
</feature>
<keyword evidence="6 8" id="KW-0472">Membrane</keyword>
<keyword evidence="11" id="KW-1185">Reference proteome</keyword>
<feature type="transmembrane region" description="Helical" evidence="8">
    <location>
        <begin position="447"/>
        <end position="466"/>
    </location>
</feature>
<dbReference type="GO" id="GO:0005351">
    <property type="term" value="F:carbohydrate:proton symporter activity"/>
    <property type="evidence" value="ECO:0007669"/>
    <property type="project" value="TreeGrafter"/>
</dbReference>
<comment type="subcellular location">
    <subcellularLocation>
        <location evidence="1">Membrane</location>
        <topology evidence="1">Multi-pass membrane protein</topology>
    </subcellularLocation>
</comment>
<organism evidence="10 11">
    <name type="scientific">Clonostachys rhizophaga</name>
    <dbReference type="NCBI Taxonomy" id="160324"/>
    <lineage>
        <taxon>Eukaryota</taxon>
        <taxon>Fungi</taxon>
        <taxon>Dikarya</taxon>
        <taxon>Ascomycota</taxon>
        <taxon>Pezizomycotina</taxon>
        <taxon>Sordariomycetes</taxon>
        <taxon>Hypocreomycetidae</taxon>
        <taxon>Hypocreales</taxon>
        <taxon>Bionectriaceae</taxon>
        <taxon>Clonostachys</taxon>
    </lineage>
</organism>
<dbReference type="InterPro" id="IPR050360">
    <property type="entry name" value="MFS_Sugar_Transporters"/>
</dbReference>
<dbReference type="EMBL" id="CABFNQ020000676">
    <property type="protein sequence ID" value="CAH0022459.1"/>
    <property type="molecule type" value="Genomic_DNA"/>
</dbReference>
<dbReference type="InterPro" id="IPR003663">
    <property type="entry name" value="Sugar/inositol_transpt"/>
</dbReference>
<dbReference type="SUPFAM" id="SSF103473">
    <property type="entry name" value="MFS general substrate transporter"/>
    <property type="match status" value="1"/>
</dbReference>
<dbReference type="PANTHER" id="PTHR48022">
    <property type="entry name" value="PLASTIDIC GLUCOSE TRANSPORTER 4"/>
    <property type="match status" value="1"/>
</dbReference>
<protein>
    <recommendedName>
        <fullName evidence="9">Major facilitator superfamily (MFS) profile domain-containing protein</fullName>
    </recommendedName>
</protein>
<dbReference type="InterPro" id="IPR020846">
    <property type="entry name" value="MFS_dom"/>
</dbReference>
<keyword evidence="3 7" id="KW-0813">Transport</keyword>
<dbReference type="PANTHER" id="PTHR48022:SF17">
    <property type="entry name" value="HEXOSE TRANSPORTER"/>
    <property type="match status" value="1"/>
</dbReference>
<name>A0A9N9VEA9_9HYPO</name>
<evidence type="ECO:0000256" key="6">
    <source>
        <dbReference type="ARBA" id="ARBA00023136"/>
    </source>
</evidence>
<feature type="transmembrane region" description="Helical" evidence="8">
    <location>
        <begin position="100"/>
        <end position="120"/>
    </location>
</feature>
<feature type="domain" description="Major facilitator superfamily (MFS) profile" evidence="9">
    <location>
        <begin position="18"/>
        <end position="470"/>
    </location>
</feature>
<evidence type="ECO:0000256" key="1">
    <source>
        <dbReference type="ARBA" id="ARBA00004141"/>
    </source>
</evidence>
<reference evidence="10" key="1">
    <citation type="submission" date="2021-10" db="EMBL/GenBank/DDBJ databases">
        <authorList>
            <person name="Piombo E."/>
        </authorList>
    </citation>
    <scope>NUCLEOTIDE SEQUENCE</scope>
</reference>
<evidence type="ECO:0000256" key="8">
    <source>
        <dbReference type="SAM" id="Phobius"/>
    </source>
</evidence>
<evidence type="ECO:0000313" key="11">
    <source>
        <dbReference type="Proteomes" id="UP000696573"/>
    </source>
</evidence>
<dbReference type="InterPro" id="IPR005828">
    <property type="entry name" value="MFS_sugar_transport-like"/>
</dbReference>
<accession>A0A9N9VEA9</accession>
<dbReference type="GO" id="GO:0016020">
    <property type="term" value="C:membrane"/>
    <property type="evidence" value="ECO:0007669"/>
    <property type="project" value="UniProtKB-SubCell"/>
</dbReference>
<dbReference type="OrthoDB" id="6612291at2759"/>
<keyword evidence="4 8" id="KW-0812">Transmembrane</keyword>
<evidence type="ECO:0000256" key="2">
    <source>
        <dbReference type="ARBA" id="ARBA00010992"/>
    </source>
</evidence>
<comment type="caution">
    <text evidence="10">The sequence shown here is derived from an EMBL/GenBank/DDBJ whole genome shotgun (WGS) entry which is preliminary data.</text>
</comment>
<feature type="transmembrane region" description="Helical" evidence="8">
    <location>
        <begin position="12"/>
        <end position="31"/>
    </location>
</feature>
<evidence type="ECO:0000256" key="7">
    <source>
        <dbReference type="RuleBase" id="RU003346"/>
    </source>
</evidence>
<dbReference type="Gene3D" id="1.20.1250.20">
    <property type="entry name" value="MFS general substrate transporter like domains"/>
    <property type="match status" value="1"/>
</dbReference>
<sequence length="526" mass="56837">MGKLGDYLEGTTRTGLGCMLLASVGAFLFGFDNGWWGTILGADTFLRHYGSCKTTDGVETCNLSTGQLSAGSAVQSAGMMFACLLAVYVNDFLGRKKGLVLTAIISIIGIVIELTSAIGAKPRFSQFVVGKTIAAISMGLCANIVPIYLSETSTNKARGAGIALYQNILVVGVITAAGTVYGTAQLTTSASYLIPFALQLIAPVFMLATSPFLPESPRWLVTKGRLEEAKIASERIFGSPTNDFNAVEYVNAIELAVEEDKQLNATSGGWLDLLRSPFLRRLLIAMGMQCLQQAQGSSYMSNYIVSFLQASGVKDVFPAIMGVNALYYVSILTGHILPDKFGRRPLIISTALFCGVVLLIVAVLTTTVNPPTTATSNASLALILIWQVGFGIQSTLVWITTAEAAPTRNRERVLAVAVFIGFGVSLMITSVSPYIQNEDYGNLGGRIGFIWSSFSFFTVIWVYFFLPEMKGFSLEQLDFLFANKTPTRKFKSYKFDHAVLATEELKKNGSHEAVQEEIIESAGKLK</sequence>
<proteinExistence type="inferred from homology"/>
<dbReference type="AlphaFoldDB" id="A0A9N9VEA9"/>
<feature type="transmembrane region" description="Helical" evidence="8">
    <location>
        <begin position="346"/>
        <end position="368"/>
    </location>
</feature>
<feature type="transmembrane region" description="Helical" evidence="8">
    <location>
        <begin position="162"/>
        <end position="184"/>
    </location>
</feature>
<dbReference type="NCBIfam" id="TIGR00879">
    <property type="entry name" value="SP"/>
    <property type="match status" value="1"/>
</dbReference>
<dbReference type="Pfam" id="PF00083">
    <property type="entry name" value="Sugar_tr"/>
    <property type="match status" value="1"/>
</dbReference>
<dbReference type="PROSITE" id="PS50850">
    <property type="entry name" value="MFS"/>
    <property type="match status" value="1"/>
</dbReference>
<feature type="transmembrane region" description="Helical" evidence="8">
    <location>
        <begin position="413"/>
        <end position="435"/>
    </location>
</feature>